<dbReference type="Pfam" id="PF09829">
    <property type="entry name" value="DUF2057"/>
    <property type="match status" value="1"/>
</dbReference>
<dbReference type="EMBL" id="CP007151">
    <property type="protein sequence ID" value="AHI29310.1"/>
    <property type="molecule type" value="Genomic_DNA"/>
</dbReference>
<dbReference type="AlphaFoldDB" id="W5YJR1"/>
<proteinExistence type="predicted"/>
<dbReference type="KEGG" id="msx:AU14_14035"/>
<evidence type="ECO:0000313" key="1">
    <source>
        <dbReference type="EMBL" id="AHI29310.1"/>
    </source>
</evidence>
<keyword evidence="2" id="KW-1185">Reference proteome</keyword>
<dbReference type="HOGENOM" id="CLU_1228706_0_0_6"/>
<protein>
    <recommendedName>
        <fullName evidence="3">DUF2057 domain-containing protein</fullName>
    </recommendedName>
</protein>
<dbReference type="OrthoDB" id="6363842at2"/>
<dbReference type="InterPro" id="IPR018635">
    <property type="entry name" value="UPF0319"/>
</dbReference>
<reference evidence="1 2" key="1">
    <citation type="journal article" date="2014" name="Genome Announc.">
        <title>Draft Genome Sequences of Marinobacter similis A3d10T and Marinobacter salarius R9SW1T.</title>
        <authorList>
            <person name="Ivanova E.P."/>
            <person name="Ng H.J."/>
            <person name="Webb H.K."/>
            <person name="Feng G."/>
            <person name="Oshima K."/>
            <person name="Hattori M."/>
            <person name="Ohkuma M."/>
            <person name="Sergeev A.F."/>
            <person name="Mikhailov V.V."/>
            <person name="Crawford R.J."/>
            <person name="Sawabe T."/>
        </authorList>
    </citation>
    <scope>NUCLEOTIDE SEQUENCE [LARGE SCALE GENOMIC DNA]</scope>
    <source>
        <strain evidence="1 2">A3d10</strain>
    </source>
</reference>
<dbReference type="Proteomes" id="UP000061489">
    <property type="component" value="Chromosome"/>
</dbReference>
<dbReference type="RefSeq" id="WP_052472054.1">
    <property type="nucleotide sequence ID" value="NZ_CP007151.1"/>
</dbReference>
<organism evidence="1 2">
    <name type="scientific">Marinobacter similis</name>
    <dbReference type="NCBI Taxonomy" id="1420916"/>
    <lineage>
        <taxon>Bacteria</taxon>
        <taxon>Pseudomonadati</taxon>
        <taxon>Pseudomonadota</taxon>
        <taxon>Gammaproteobacteria</taxon>
        <taxon>Pseudomonadales</taxon>
        <taxon>Marinobacteraceae</taxon>
        <taxon>Marinobacter</taxon>
    </lineage>
</organism>
<evidence type="ECO:0000313" key="2">
    <source>
        <dbReference type="Proteomes" id="UP000061489"/>
    </source>
</evidence>
<accession>W5YJR1</accession>
<name>W5YJR1_9GAMM</name>
<gene>
    <name evidence="1" type="ORF">AU14_14035</name>
</gene>
<evidence type="ECO:0008006" key="3">
    <source>
        <dbReference type="Google" id="ProtNLM"/>
    </source>
</evidence>
<sequence length="224" mass="24602">MGITQASSSQPTLGRSIRRVSRSLVASVLVVALAGCSSSMTRVETWEGEPEEASQASTLKAPGDIKVTQVNDRNMSSFLMDDLALDYALLPGENEVVFTHKTIWAKSGVVENGESKVHVYLSEPQVVRFNAKQDEVYRFSFPEPESRAEAEQMAETFMATVVNEDGQAVATSQVWAPEPTSDRTPIPASRAVDSADENALERLKAVWATATEDEKKAFLRWAFE</sequence>